<feature type="domain" description="LIM zinc-binding" evidence="6">
    <location>
        <begin position="37"/>
        <end position="98"/>
    </location>
</feature>
<dbReference type="GO" id="GO:0046872">
    <property type="term" value="F:metal ion binding"/>
    <property type="evidence" value="ECO:0007669"/>
    <property type="project" value="UniProtKB-KW"/>
</dbReference>
<evidence type="ECO:0000256" key="3">
    <source>
        <dbReference type="ARBA" id="ARBA00022833"/>
    </source>
</evidence>
<dbReference type="EMBL" id="VXIV02003467">
    <property type="protein sequence ID" value="KAF6016796.1"/>
    <property type="molecule type" value="Genomic_DNA"/>
</dbReference>
<name>A0A7J7ITD1_BUGNE</name>
<keyword evidence="1 5" id="KW-0479">Metal-binding</keyword>
<dbReference type="PROSITE" id="PS00478">
    <property type="entry name" value="LIM_DOMAIN_1"/>
    <property type="match status" value="2"/>
</dbReference>
<dbReference type="Pfam" id="PF00412">
    <property type="entry name" value="LIM"/>
    <property type="match status" value="2"/>
</dbReference>
<dbReference type="Proteomes" id="UP000593567">
    <property type="component" value="Unassembled WGS sequence"/>
</dbReference>
<dbReference type="SUPFAM" id="SSF57716">
    <property type="entry name" value="Glucocorticoid receptor-like (DNA-binding domain)"/>
    <property type="match status" value="3"/>
</dbReference>
<dbReference type="Gene3D" id="2.10.110.10">
    <property type="entry name" value="Cysteine Rich Protein"/>
    <property type="match status" value="3"/>
</dbReference>
<dbReference type="PANTHER" id="PTHR24205:SF4">
    <property type="entry name" value="PROTEIN ESPINAS"/>
    <property type="match status" value="1"/>
</dbReference>
<dbReference type="OrthoDB" id="274660at2759"/>
<keyword evidence="3 5" id="KW-0862">Zinc</keyword>
<dbReference type="GO" id="GO:0030018">
    <property type="term" value="C:Z disc"/>
    <property type="evidence" value="ECO:0007669"/>
    <property type="project" value="TreeGrafter"/>
</dbReference>
<dbReference type="FunFam" id="2.10.110.10:FF:000081">
    <property type="entry name" value="Uncharacterized protein, isoform A"/>
    <property type="match status" value="1"/>
</dbReference>
<keyword evidence="8" id="KW-1185">Reference proteome</keyword>
<feature type="domain" description="LIM zinc-binding" evidence="6">
    <location>
        <begin position="99"/>
        <end position="160"/>
    </location>
</feature>
<protein>
    <recommendedName>
        <fullName evidence="6">LIM zinc-binding domain-containing protein</fullName>
    </recommendedName>
</protein>
<dbReference type="AlphaFoldDB" id="A0A7J7ITD1"/>
<evidence type="ECO:0000256" key="1">
    <source>
        <dbReference type="ARBA" id="ARBA00022723"/>
    </source>
</evidence>
<comment type="caution">
    <text evidence="7">The sequence shown here is derived from an EMBL/GenBank/DDBJ whole genome shotgun (WGS) entry which is preliminary data.</text>
</comment>
<dbReference type="PANTHER" id="PTHR24205">
    <property type="entry name" value="FOUR AND A HALF LIM DOMAINS PROTEIN"/>
    <property type="match status" value="1"/>
</dbReference>
<evidence type="ECO:0000313" key="7">
    <source>
        <dbReference type="EMBL" id="KAF6016796.1"/>
    </source>
</evidence>
<evidence type="ECO:0000313" key="8">
    <source>
        <dbReference type="Proteomes" id="UP000593567"/>
    </source>
</evidence>
<dbReference type="FunFam" id="2.10.110.10:FF:000030">
    <property type="entry name" value="Four and a half LIM domains protein 2"/>
    <property type="match status" value="1"/>
</dbReference>
<evidence type="ECO:0000259" key="6">
    <source>
        <dbReference type="PROSITE" id="PS50023"/>
    </source>
</evidence>
<dbReference type="SMART" id="SM00132">
    <property type="entry name" value="LIM"/>
    <property type="match status" value="2"/>
</dbReference>
<evidence type="ECO:0000256" key="2">
    <source>
        <dbReference type="ARBA" id="ARBA00022737"/>
    </source>
</evidence>
<accession>A0A7J7ITD1</accession>
<organism evidence="7 8">
    <name type="scientific">Bugula neritina</name>
    <name type="common">Brown bryozoan</name>
    <name type="synonym">Sertularia neritina</name>
    <dbReference type="NCBI Taxonomy" id="10212"/>
    <lineage>
        <taxon>Eukaryota</taxon>
        <taxon>Metazoa</taxon>
        <taxon>Spiralia</taxon>
        <taxon>Lophotrochozoa</taxon>
        <taxon>Bryozoa</taxon>
        <taxon>Gymnolaemata</taxon>
        <taxon>Cheilostomatida</taxon>
        <taxon>Flustrina</taxon>
        <taxon>Buguloidea</taxon>
        <taxon>Bugulidae</taxon>
        <taxon>Bugula</taxon>
    </lineage>
</organism>
<dbReference type="GO" id="GO:0005634">
    <property type="term" value="C:nucleus"/>
    <property type="evidence" value="ECO:0007669"/>
    <property type="project" value="TreeGrafter"/>
</dbReference>
<keyword evidence="2" id="KW-0677">Repeat</keyword>
<reference evidence="7" key="1">
    <citation type="submission" date="2020-06" db="EMBL/GenBank/DDBJ databases">
        <title>Draft genome of Bugula neritina, a colonial animal packing powerful symbionts and potential medicines.</title>
        <authorList>
            <person name="Rayko M."/>
        </authorList>
    </citation>
    <scope>NUCLEOTIDE SEQUENCE [LARGE SCALE GENOMIC DNA]</scope>
    <source>
        <strain evidence="7">Kwan_BN1</strain>
    </source>
</reference>
<keyword evidence="4 5" id="KW-0440">LIM domain</keyword>
<sequence length="181" mass="20670">MEHYNCSQCSNPLTGKRYVLRQDQPTCLTCYEDKFANKCEKCEKAIGTDFKDLSYKGRHWHESCFLCWGCQGSLANQQFVAKDNGLYCPDCYDGKFAQRCDTCSNTFKHGMQKFEYNGQKFHNECFTCSECSQPIGNNSFVPKEEGKLVCMTCYNDKFAQKCGKCGEVMVELVSQIVLDTS</sequence>
<evidence type="ECO:0000256" key="4">
    <source>
        <dbReference type="ARBA" id="ARBA00023038"/>
    </source>
</evidence>
<dbReference type="PROSITE" id="PS50023">
    <property type="entry name" value="LIM_DOMAIN_2"/>
    <property type="match status" value="2"/>
</dbReference>
<dbReference type="InterPro" id="IPR001781">
    <property type="entry name" value="Znf_LIM"/>
</dbReference>
<gene>
    <name evidence="7" type="ORF">EB796_024905</name>
</gene>
<proteinExistence type="predicted"/>
<dbReference type="GO" id="GO:0003712">
    <property type="term" value="F:transcription coregulator activity"/>
    <property type="evidence" value="ECO:0007669"/>
    <property type="project" value="TreeGrafter"/>
</dbReference>
<evidence type="ECO:0000256" key="5">
    <source>
        <dbReference type="PROSITE-ProRule" id="PRU00125"/>
    </source>
</evidence>